<dbReference type="InterPro" id="IPR034193">
    <property type="entry name" value="PCSK9_ProteinaseK-like"/>
</dbReference>
<gene>
    <name evidence="10" type="ORF">VXC91_06070</name>
</gene>
<feature type="active site" description="Charge relay system" evidence="5">
    <location>
        <position position="345"/>
    </location>
</feature>
<feature type="active site" description="Charge relay system" evidence="5">
    <location>
        <position position="193"/>
    </location>
</feature>
<dbReference type="InterPro" id="IPR050131">
    <property type="entry name" value="Peptidase_S8_subtilisin-like"/>
</dbReference>
<dbReference type="PANTHER" id="PTHR43806:SF11">
    <property type="entry name" value="CEREVISIN-RELATED"/>
    <property type="match status" value="1"/>
</dbReference>
<evidence type="ECO:0000259" key="8">
    <source>
        <dbReference type="Pfam" id="PF00082"/>
    </source>
</evidence>
<keyword evidence="7" id="KW-0732">Signal</keyword>
<dbReference type="PROSITE" id="PS51892">
    <property type="entry name" value="SUBTILASE"/>
    <property type="match status" value="1"/>
</dbReference>
<dbReference type="PANTHER" id="PTHR43806">
    <property type="entry name" value="PEPTIDASE S8"/>
    <property type="match status" value="1"/>
</dbReference>
<proteinExistence type="inferred from homology"/>
<evidence type="ECO:0000256" key="1">
    <source>
        <dbReference type="ARBA" id="ARBA00011073"/>
    </source>
</evidence>
<dbReference type="Pfam" id="PF05922">
    <property type="entry name" value="Inhibitor_I9"/>
    <property type="match status" value="1"/>
</dbReference>
<dbReference type="EC" id="3.4.-.-" evidence="10"/>
<keyword evidence="3 5" id="KW-0378">Hydrolase</keyword>
<dbReference type="InterPro" id="IPR036852">
    <property type="entry name" value="Peptidase_S8/S53_dom_sf"/>
</dbReference>
<evidence type="ECO:0000313" key="11">
    <source>
        <dbReference type="Proteomes" id="UP001333996"/>
    </source>
</evidence>
<evidence type="ECO:0000259" key="9">
    <source>
        <dbReference type="Pfam" id="PF05922"/>
    </source>
</evidence>
<keyword evidence="4 5" id="KW-0720">Serine protease</keyword>
<dbReference type="PROSITE" id="PS00138">
    <property type="entry name" value="SUBTILASE_SER"/>
    <property type="match status" value="1"/>
</dbReference>
<evidence type="ECO:0000313" key="10">
    <source>
        <dbReference type="EMBL" id="MED7821557.1"/>
    </source>
</evidence>
<keyword evidence="2 5" id="KW-0645">Protease</keyword>
<feature type="active site" description="Charge relay system" evidence="5">
    <location>
        <position position="160"/>
    </location>
</feature>
<dbReference type="PRINTS" id="PR00723">
    <property type="entry name" value="SUBTILISIN"/>
</dbReference>
<feature type="signal peptide" evidence="7">
    <location>
        <begin position="1"/>
        <end position="33"/>
    </location>
</feature>
<comment type="caution">
    <text evidence="10">The sequence shown here is derived from an EMBL/GenBank/DDBJ whole genome shotgun (WGS) entry which is preliminary data.</text>
</comment>
<dbReference type="EMBL" id="JAYWVC010000011">
    <property type="protein sequence ID" value="MED7821557.1"/>
    <property type="molecule type" value="Genomic_DNA"/>
</dbReference>
<dbReference type="InterPro" id="IPR022398">
    <property type="entry name" value="Peptidase_S8_His-AS"/>
</dbReference>
<sequence>MTRTGNARLRWAGGLTAVTTIAALSALSLPAQAAPEGVVLGAGAPGAVSGSYIVTLKGGTKAPSDLGKSIAEKYGAKISQTYGTALNGYAVRVDERQARRLAADSRVASVVQDTTVTLDHYQKNPPSWGLDRIDQRNQPLDRGYTWPEPAGAGVTVYVIDTGIRISHKDFGGRASYGWDFVGNDRIAADANGHGTHVAGTIAGTGYGVAKQAKVVAVRVLDATGAGTTAQVIAGIDWVTRHARKPAVANLSLGGYANVQLDAAVRNSIASGVSYAVAAGNDRLPAGLYSPARLPQAITVGASDQKDARASFSNWGSSLDLFAPGVAITSDSSASDTAKATFSGTSMATPHVAGAAALYLAEHSKATPAQVSQALVRQAVPGKIKAAGAGSPNRLLQVDSP</sequence>
<feature type="chain" id="PRO_5046669358" evidence="7">
    <location>
        <begin position="34"/>
        <end position="400"/>
    </location>
</feature>
<dbReference type="CDD" id="cd04077">
    <property type="entry name" value="Peptidases_S8_PCSK9_ProteinaseK_like"/>
    <property type="match status" value="1"/>
</dbReference>
<accession>A0ABU7FDA1</accession>
<reference evidence="10" key="1">
    <citation type="submission" date="2024-01" db="EMBL/GenBank/DDBJ databases">
        <title>First draft genome sequence data of TA4-1, the type strain of Gram-positive actinobacterium Streptomyces chiangmaiensis.</title>
        <authorList>
            <person name="Yasawong M."/>
            <person name="Nantapong N."/>
        </authorList>
    </citation>
    <scope>NUCLEOTIDE SEQUENCE</scope>
    <source>
        <strain evidence="10">TA4-1</strain>
    </source>
</reference>
<evidence type="ECO:0000256" key="4">
    <source>
        <dbReference type="ARBA" id="ARBA00022825"/>
    </source>
</evidence>
<dbReference type="Gene3D" id="3.40.50.200">
    <property type="entry name" value="Peptidase S8/S53 domain"/>
    <property type="match status" value="1"/>
</dbReference>
<dbReference type="SUPFAM" id="SSF52743">
    <property type="entry name" value="Subtilisin-like"/>
    <property type="match status" value="1"/>
</dbReference>
<dbReference type="Proteomes" id="UP001333996">
    <property type="component" value="Unassembled WGS sequence"/>
</dbReference>
<dbReference type="GO" id="GO:0016787">
    <property type="term" value="F:hydrolase activity"/>
    <property type="evidence" value="ECO:0007669"/>
    <property type="project" value="UniProtKB-KW"/>
</dbReference>
<dbReference type="PROSITE" id="PS00137">
    <property type="entry name" value="SUBTILASE_HIS"/>
    <property type="match status" value="1"/>
</dbReference>
<dbReference type="Gene3D" id="3.30.70.80">
    <property type="entry name" value="Peptidase S8 propeptide/proteinase inhibitor I9"/>
    <property type="match status" value="1"/>
</dbReference>
<evidence type="ECO:0000256" key="7">
    <source>
        <dbReference type="SAM" id="SignalP"/>
    </source>
</evidence>
<evidence type="ECO:0000256" key="5">
    <source>
        <dbReference type="PROSITE-ProRule" id="PRU01240"/>
    </source>
</evidence>
<dbReference type="InterPro" id="IPR010259">
    <property type="entry name" value="S8pro/Inhibitor_I9"/>
</dbReference>
<feature type="domain" description="Inhibitor I9" evidence="9">
    <location>
        <begin position="51"/>
        <end position="118"/>
    </location>
</feature>
<dbReference type="Pfam" id="PF00082">
    <property type="entry name" value="Peptidase_S8"/>
    <property type="match status" value="1"/>
</dbReference>
<dbReference type="InterPro" id="IPR000209">
    <property type="entry name" value="Peptidase_S8/S53_dom"/>
</dbReference>
<dbReference type="InterPro" id="IPR015500">
    <property type="entry name" value="Peptidase_S8_subtilisin-rel"/>
</dbReference>
<name>A0ABU7FDA1_9ACTN</name>
<dbReference type="PROSITE" id="PS00136">
    <property type="entry name" value="SUBTILASE_ASP"/>
    <property type="match status" value="1"/>
</dbReference>
<dbReference type="InterPro" id="IPR037045">
    <property type="entry name" value="S8pro/Inhibitor_I9_sf"/>
</dbReference>
<dbReference type="InterPro" id="IPR023827">
    <property type="entry name" value="Peptidase_S8_Asp-AS"/>
</dbReference>
<dbReference type="InterPro" id="IPR023828">
    <property type="entry name" value="Peptidase_S8_Ser-AS"/>
</dbReference>
<keyword evidence="11" id="KW-1185">Reference proteome</keyword>
<evidence type="ECO:0000256" key="6">
    <source>
        <dbReference type="RuleBase" id="RU003355"/>
    </source>
</evidence>
<evidence type="ECO:0000256" key="3">
    <source>
        <dbReference type="ARBA" id="ARBA00022801"/>
    </source>
</evidence>
<evidence type="ECO:0000256" key="2">
    <source>
        <dbReference type="ARBA" id="ARBA00022670"/>
    </source>
</evidence>
<protein>
    <submittedName>
        <fullName evidence="10">S8 family peptidase</fullName>
        <ecNumber evidence="10">3.4.-.-</ecNumber>
    </submittedName>
</protein>
<organism evidence="10 11">
    <name type="scientific">Streptomyces chiangmaiensis</name>
    <dbReference type="NCBI Taxonomy" id="766497"/>
    <lineage>
        <taxon>Bacteria</taxon>
        <taxon>Bacillati</taxon>
        <taxon>Actinomycetota</taxon>
        <taxon>Actinomycetes</taxon>
        <taxon>Kitasatosporales</taxon>
        <taxon>Streptomycetaceae</taxon>
        <taxon>Streptomyces</taxon>
    </lineage>
</organism>
<dbReference type="SUPFAM" id="SSF54897">
    <property type="entry name" value="Protease propeptides/inhibitors"/>
    <property type="match status" value="1"/>
</dbReference>
<feature type="domain" description="Peptidase S8/S53" evidence="8">
    <location>
        <begin position="151"/>
        <end position="378"/>
    </location>
</feature>
<comment type="similarity">
    <text evidence="1 5 6">Belongs to the peptidase S8 family.</text>
</comment>